<feature type="repeat" description="PPR" evidence="2">
    <location>
        <begin position="690"/>
        <end position="724"/>
    </location>
</feature>
<dbReference type="PROSITE" id="PS51375">
    <property type="entry name" value="PPR"/>
    <property type="match status" value="7"/>
</dbReference>
<dbReference type="InterPro" id="IPR002885">
    <property type="entry name" value="PPR_rpt"/>
</dbReference>
<protein>
    <recommendedName>
        <fullName evidence="5">Pentatricopeptide repeat-containing protein</fullName>
    </recommendedName>
</protein>
<dbReference type="Pfam" id="PF13041">
    <property type="entry name" value="PPR_2"/>
    <property type="match status" value="2"/>
</dbReference>
<sequence length="875" mass="97239">MVTLSNFGVHKATPSQIYPNSDNAVSLKKQTYAMQLRPLISTVKQIHSSSHLYSSDIQEFVKKGHFFEALQCYSKKPLATSKLTFPSVLKACASLRSLSIGKAIHATIIAMGLQFDAYIATSLINMYVKCGSICDADQVFDKISDLEGFSQDVTLWNAMIDGYFKNGLPIDCIAQFRQMQALRIKPDGYTLSILLGVSSRLLSGKEIHGYVIRNSFEGDPFIVTTLIDMYFNYGRVMDAWFVFESQEFKNNIVIWNAMISGFCGNGLWTRSLELYLLLREKNYEVMPSTCCNALIACCEGEGFEFARQLHTDVVKMGFDSDQYVHTSLLTMYAKCGLIQDAENVFNSVMLKGIETWNAMVSAYVGNGWVGESFITYNQMKIMAVSSDSFTISNILTSCGIVGFYYFGTSIHAELIKRPVQTNLEVQSALMTMYVKCGEVDAAVNVFSTMEEKDVIAWGAMISGFHQNGKYEESVGLFKQMLSSYLKLDSNILAIVINAGVGIGSKELGYSLFGLTVKHGLESDAFVASSLMDVYSRSGQPEVVETIFFGISNKNLVVWNSLMSCYSQNGHLESSVCVLSRMMQHGLIPDAVSITNALTAVSSMAVLLKGKALHGYLIRYGIQADNQVENSLIDMYIKSGCLKYAERLFDKMSVKSLIAWNSMISGYGSHGEWFKAINSFNEMLTSGTTPDHVTFLSLISACNHSGLVDEGLKLFQLMTEHRVEPQTDHYVNIVDLLGRAGRLDEAHNVILKMSVAPNPSVWLCLLSACRVHSNLELGDLAAQHLLEMEARRGSNYVQLMNMYGECGIKEKAARLRVEMKQKGLKKIGGCSWIEVKDRTELFFSGDSSSQKTVEVYDTLHCLRSAMKWKDGSLEGC</sequence>
<dbReference type="PANTHER" id="PTHR24015:SF1909">
    <property type="entry name" value="REPEAT-CONTAINING PROTEIN, PUTATIVE-RELATED"/>
    <property type="match status" value="1"/>
</dbReference>
<dbReference type="GO" id="GO:0003723">
    <property type="term" value="F:RNA binding"/>
    <property type="evidence" value="ECO:0007669"/>
    <property type="project" value="InterPro"/>
</dbReference>
<dbReference type="InterPro" id="IPR046848">
    <property type="entry name" value="E_motif"/>
</dbReference>
<dbReference type="Gene3D" id="1.25.40.10">
    <property type="entry name" value="Tetratricopeptide repeat domain"/>
    <property type="match status" value="7"/>
</dbReference>
<organism evidence="3 4">
    <name type="scientific">Cuscuta europaea</name>
    <name type="common">European dodder</name>
    <dbReference type="NCBI Taxonomy" id="41803"/>
    <lineage>
        <taxon>Eukaryota</taxon>
        <taxon>Viridiplantae</taxon>
        <taxon>Streptophyta</taxon>
        <taxon>Embryophyta</taxon>
        <taxon>Tracheophyta</taxon>
        <taxon>Spermatophyta</taxon>
        <taxon>Magnoliopsida</taxon>
        <taxon>eudicotyledons</taxon>
        <taxon>Gunneridae</taxon>
        <taxon>Pentapetalae</taxon>
        <taxon>asterids</taxon>
        <taxon>lamiids</taxon>
        <taxon>Solanales</taxon>
        <taxon>Convolvulaceae</taxon>
        <taxon>Cuscuteae</taxon>
        <taxon>Cuscuta</taxon>
        <taxon>Cuscuta subgen. Cuscuta</taxon>
    </lineage>
</organism>
<dbReference type="InterPro" id="IPR011990">
    <property type="entry name" value="TPR-like_helical_dom_sf"/>
</dbReference>
<dbReference type="GO" id="GO:0009451">
    <property type="term" value="P:RNA modification"/>
    <property type="evidence" value="ECO:0007669"/>
    <property type="project" value="InterPro"/>
</dbReference>
<dbReference type="FunFam" id="1.25.40.10:FF:000381">
    <property type="entry name" value="Pentatricopeptide repeat-containing protein"/>
    <property type="match status" value="1"/>
</dbReference>
<comment type="caution">
    <text evidence="3">The sequence shown here is derived from an EMBL/GenBank/DDBJ whole genome shotgun (WGS) entry which is preliminary data.</text>
</comment>
<dbReference type="FunFam" id="1.25.40.10:FF:000090">
    <property type="entry name" value="Pentatricopeptide repeat-containing protein, chloroplastic"/>
    <property type="match status" value="1"/>
</dbReference>
<dbReference type="Proteomes" id="UP001152484">
    <property type="component" value="Unassembled WGS sequence"/>
</dbReference>
<evidence type="ECO:0000313" key="3">
    <source>
        <dbReference type="EMBL" id="CAH9069657.1"/>
    </source>
</evidence>
<reference evidence="3" key="1">
    <citation type="submission" date="2022-07" db="EMBL/GenBank/DDBJ databases">
        <authorList>
            <person name="Macas J."/>
            <person name="Novak P."/>
            <person name="Neumann P."/>
        </authorList>
    </citation>
    <scope>NUCLEOTIDE SEQUENCE</scope>
</reference>
<dbReference type="InterPro" id="IPR046960">
    <property type="entry name" value="PPR_At4g14850-like_plant"/>
</dbReference>
<keyword evidence="1" id="KW-0677">Repeat</keyword>
<dbReference type="Pfam" id="PF01535">
    <property type="entry name" value="PPR"/>
    <property type="match status" value="7"/>
</dbReference>
<dbReference type="Pfam" id="PF20431">
    <property type="entry name" value="E_motif"/>
    <property type="match status" value="1"/>
</dbReference>
<evidence type="ECO:0000256" key="1">
    <source>
        <dbReference type="ARBA" id="ARBA00022737"/>
    </source>
</evidence>
<keyword evidence="4" id="KW-1185">Reference proteome</keyword>
<dbReference type="NCBIfam" id="TIGR00756">
    <property type="entry name" value="PPR"/>
    <property type="match status" value="5"/>
</dbReference>
<dbReference type="PANTHER" id="PTHR24015">
    <property type="entry name" value="OS07G0578800 PROTEIN-RELATED"/>
    <property type="match status" value="1"/>
</dbReference>
<evidence type="ECO:0000313" key="4">
    <source>
        <dbReference type="Proteomes" id="UP001152484"/>
    </source>
</evidence>
<feature type="repeat" description="PPR" evidence="2">
    <location>
        <begin position="655"/>
        <end position="689"/>
    </location>
</feature>
<dbReference type="FunFam" id="1.25.40.10:FF:000682">
    <property type="entry name" value="Pentatricopeptide repeat-containing protein At3g16610"/>
    <property type="match status" value="1"/>
</dbReference>
<dbReference type="AlphaFoldDB" id="A0A9P0YNG7"/>
<feature type="repeat" description="PPR" evidence="2">
    <location>
        <begin position="251"/>
        <end position="285"/>
    </location>
</feature>
<proteinExistence type="predicted"/>
<name>A0A9P0YNG7_CUSEU</name>
<evidence type="ECO:0000256" key="2">
    <source>
        <dbReference type="PROSITE-ProRule" id="PRU00708"/>
    </source>
</evidence>
<feature type="repeat" description="PPR" evidence="2">
    <location>
        <begin position="554"/>
        <end position="588"/>
    </location>
</feature>
<evidence type="ECO:0008006" key="5">
    <source>
        <dbReference type="Google" id="ProtNLM"/>
    </source>
</evidence>
<accession>A0A9P0YNG7</accession>
<dbReference type="EMBL" id="CAMAPE010000005">
    <property type="protein sequence ID" value="CAH9069657.1"/>
    <property type="molecule type" value="Genomic_DNA"/>
</dbReference>
<feature type="repeat" description="PPR" evidence="2">
    <location>
        <begin position="152"/>
        <end position="186"/>
    </location>
</feature>
<feature type="repeat" description="PPR" evidence="2">
    <location>
        <begin position="453"/>
        <end position="487"/>
    </location>
</feature>
<dbReference type="OrthoDB" id="1887476at2759"/>
<gene>
    <name evidence="3" type="ORF">CEURO_LOCUS3317</name>
</gene>
<feature type="repeat" description="PPR" evidence="2">
    <location>
        <begin position="321"/>
        <end position="355"/>
    </location>
</feature>